<protein>
    <submittedName>
        <fullName evidence="1">Uncharacterized protein</fullName>
    </submittedName>
</protein>
<accession>A0A4Y7Q7A6</accession>
<reference evidence="1 2" key="1">
    <citation type="submission" date="2018-06" db="EMBL/GenBank/DDBJ databases">
        <title>A transcriptomic atlas of mushroom development highlights an independent origin of complex multicellularity.</title>
        <authorList>
            <consortium name="DOE Joint Genome Institute"/>
            <person name="Krizsan K."/>
            <person name="Almasi E."/>
            <person name="Merenyi Z."/>
            <person name="Sahu N."/>
            <person name="Viragh M."/>
            <person name="Koszo T."/>
            <person name="Mondo S."/>
            <person name="Kiss B."/>
            <person name="Balint B."/>
            <person name="Kues U."/>
            <person name="Barry K."/>
            <person name="Hegedus J.C."/>
            <person name="Henrissat B."/>
            <person name="Johnson J."/>
            <person name="Lipzen A."/>
            <person name="Ohm R."/>
            <person name="Nagy I."/>
            <person name="Pangilinan J."/>
            <person name="Yan J."/>
            <person name="Xiong Y."/>
            <person name="Grigoriev I.V."/>
            <person name="Hibbett D.S."/>
            <person name="Nagy L.G."/>
        </authorList>
    </citation>
    <scope>NUCLEOTIDE SEQUENCE [LARGE SCALE GENOMIC DNA]</scope>
    <source>
        <strain evidence="1 2">SZMC22713</strain>
    </source>
</reference>
<evidence type="ECO:0000313" key="1">
    <source>
        <dbReference type="EMBL" id="TDL22779.1"/>
    </source>
</evidence>
<dbReference type="EMBL" id="ML170173">
    <property type="protein sequence ID" value="TDL22779.1"/>
    <property type="molecule type" value="Genomic_DNA"/>
</dbReference>
<proteinExistence type="predicted"/>
<dbReference type="Proteomes" id="UP000294933">
    <property type="component" value="Unassembled WGS sequence"/>
</dbReference>
<dbReference type="VEuPathDB" id="FungiDB:BD410DRAFT_788102"/>
<gene>
    <name evidence="1" type="ORF">BD410DRAFT_788102</name>
</gene>
<dbReference type="AlphaFoldDB" id="A0A4Y7Q7A6"/>
<name>A0A4Y7Q7A6_9AGAM</name>
<evidence type="ECO:0000313" key="2">
    <source>
        <dbReference type="Proteomes" id="UP000294933"/>
    </source>
</evidence>
<organism evidence="1 2">
    <name type="scientific">Rickenella mellea</name>
    <dbReference type="NCBI Taxonomy" id="50990"/>
    <lineage>
        <taxon>Eukaryota</taxon>
        <taxon>Fungi</taxon>
        <taxon>Dikarya</taxon>
        <taxon>Basidiomycota</taxon>
        <taxon>Agaricomycotina</taxon>
        <taxon>Agaricomycetes</taxon>
        <taxon>Hymenochaetales</taxon>
        <taxon>Rickenellaceae</taxon>
        <taxon>Rickenella</taxon>
    </lineage>
</organism>
<sequence length="247" mass="27835">MEYSKRDADLLDIVTSVPEFLELNNSAEARMVTRRSGVLSRAVRLLHSCAITANKSSCMACLECIITLAPCSTKTNEQDNHETDNFTLSALLTFTYAGPPHLHADDDIAELTLCAISNIVLRQVYYLENSVKMIDEDQFKQQNENLISAVLDIMRQLMGKFVVWKPWEIFCFSLDTFTGGTWSPNSIMTLCNSLRKFRTTWVTPWINAHLCSSSPIHPLIWASLSDSMTHLQAFPCSNFVTKRGSGR</sequence>
<keyword evidence="2" id="KW-1185">Reference proteome</keyword>